<comment type="catalytic activity">
    <reaction evidence="7">
        <text>L-threonyl-[protein] + ATP = O-phospho-L-threonyl-[protein] + ADP + H(+)</text>
        <dbReference type="Rhea" id="RHEA:46608"/>
        <dbReference type="Rhea" id="RHEA-COMP:11060"/>
        <dbReference type="Rhea" id="RHEA-COMP:11605"/>
        <dbReference type="ChEBI" id="CHEBI:15378"/>
        <dbReference type="ChEBI" id="CHEBI:30013"/>
        <dbReference type="ChEBI" id="CHEBI:30616"/>
        <dbReference type="ChEBI" id="CHEBI:61977"/>
        <dbReference type="ChEBI" id="CHEBI:456216"/>
        <dbReference type="EC" id="2.7.11.1"/>
    </reaction>
</comment>
<feature type="domain" description="Protein kinase" evidence="9">
    <location>
        <begin position="122"/>
        <end position="510"/>
    </location>
</feature>
<dbReference type="PANTHER" id="PTHR47634:SF9">
    <property type="entry name" value="PROTEIN KINASE DOMAIN-CONTAINING PROTEIN-RELATED"/>
    <property type="match status" value="1"/>
</dbReference>
<evidence type="ECO:0000256" key="5">
    <source>
        <dbReference type="ARBA" id="ARBA00022777"/>
    </source>
</evidence>
<protein>
    <recommendedName>
        <fullName evidence="1">non-specific serine/threonine protein kinase</fullName>
        <ecNumber evidence="1">2.7.11.1</ecNumber>
    </recommendedName>
</protein>
<dbReference type="GO" id="GO:0005524">
    <property type="term" value="F:ATP binding"/>
    <property type="evidence" value="ECO:0007669"/>
    <property type="project" value="UniProtKB-KW"/>
</dbReference>
<dbReference type="InterPro" id="IPR000719">
    <property type="entry name" value="Prot_kinase_dom"/>
</dbReference>
<evidence type="ECO:0000256" key="6">
    <source>
        <dbReference type="ARBA" id="ARBA00022840"/>
    </source>
</evidence>
<dbReference type="Proteomes" id="UP000001631">
    <property type="component" value="Unassembled WGS sequence"/>
</dbReference>
<keyword evidence="5 10" id="KW-0418">Kinase</keyword>
<sequence>MSRERANLCEVNYVRPFTTTRGNLSSRSYFIAPETAIPASCALPSTWSSPEHKSLDGLMSPLRRLTSRRTMFSFAKKSPWQLPPNLGPPIPQQEPVDEEVCPEYNWATFYPANAGEILAEKFQLLVKIGWGSQSTVWLARDISRLKWQSEQTVALKIINSNNADNARHEKEIERHIIQQNSEHRGRVILRTHLDDFEVTGPEGKHMCLVYEPMREPLWILQRRFVDRKLPLPIAKAYIYFLLVGLDYLHSECKVIHTDLKLGNILMSFENGNILTDFIKRQQPMQCKVDSESGRTIYRCHNDLGALDVRDIKNMVPKIVDFGLAAKLDKPSTRNGVVGEQLGIYPIQPDYYRAPEVILGCGWDFKADIWNFGVLLWNILGSMELFQQVHGTKGQYDAKSHLAEMIALLGPPPNVLLAKSKALSEHNWPEPVMNDAGKLCNNAQEFFYGPFFNAEDEFRHSKLIPSRSLEDTIPFLEEKDRQAFLSFVRQMLTWLPEKRKTARELMDHPFLKLRS</sequence>
<evidence type="ECO:0000256" key="7">
    <source>
        <dbReference type="ARBA" id="ARBA00047899"/>
    </source>
</evidence>
<dbReference type="GO" id="GO:0004674">
    <property type="term" value="F:protein serine/threonine kinase activity"/>
    <property type="evidence" value="ECO:0007669"/>
    <property type="project" value="UniProtKB-KW"/>
</dbReference>
<evidence type="ECO:0000256" key="2">
    <source>
        <dbReference type="ARBA" id="ARBA00022527"/>
    </source>
</evidence>
<keyword evidence="4" id="KW-0547">Nucleotide-binding</keyword>
<evidence type="ECO:0000256" key="1">
    <source>
        <dbReference type="ARBA" id="ARBA00012513"/>
    </source>
</evidence>
<evidence type="ECO:0000313" key="11">
    <source>
        <dbReference type="Proteomes" id="UP000001631"/>
    </source>
</evidence>
<dbReference type="Gene3D" id="3.30.200.20">
    <property type="entry name" value="Phosphorylase Kinase, domain 1"/>
    <property type="match status" value="1"/>
</dbReference>
<dbReference type="PROSITE" id="PS00108">
    <property type="entry name" value="PROTEIN_KINASE_ST"/>
    <property type="match status" value="1"/>
</dbReference>
<evidence type="ECO:0000256" key="4">
    <source>
        <dbReference type="ARBA" id="ARBA00022741"/>
    </source>
</evidence>
<dbReference type="AlphaFoldDB" id="C0NDN9"/>
<dbReference type="EC" id="2.7.11.1" evidence="1"/>
<dbReference type="GO" id="GO:0005737">
    <property type="term" value="C:cytoplasm"/>
    <property type="evidence" value="ECO:0007669"/>
    <property type="project" value="TreeGrafter"/>
</dbReference>
<evidence type="ECO:0000259" key="9">
    <source>
        <dbReference type="PROSITE" id="PS50011"/>
    </source>
</evidence>
<dbReference type="SMART" id="SM00220">
    <property type="entry name" value="S_TKc"/>
    <property type="match status" value="1"/>
</dbReference>
<dbReference type="Pfam" id="PF00069">
    <property type="entry name" value="Pkinase"/>
    <property type="match status" value="1"/>
</dbReference>
<accession>C0NDN9</accession>
<dbReference type="GeneID" id="69034998"/>
<dbReference type="GO" id="GO:0050684">
    <property type="term" value="P:regulation of mRNA processing"/>
    <property type="evidence" value="ECO:0007669"/>
    <property type="project" value="TreeGrafter"/>
</dbReference>
<keyword evidence="2" id="KW-0723">Serine/threonine-protein kinase</keyword>
<dbReference type="InterPro" id="IPR008271">
    <property type="entry name" value="Ser/Thr_kinase_AS"/>
</dbReference>
<dbReference type="FunFam" id="1.10.510.10:FF:001913">
    <property type="entry name" value="Serine/threonine-protein kinase, putative (AFU_orthologue AFUA_6G02242)"/>
    <property type="match status" value="1"/>
</dbReference>
<dbReference type="Gene3D" id="1.10.510.10">
    <property type="entry name" value="Transferase(Phosphotransferase) domain 1"/>
    <property type="match status" value="1"/>
</dbReference>
<keyword evidence="11" id="KW-1185">Reference proteome</keyword>
<evidence type="ECO:0000256" key="8">
    <source>
        <dbReference type="ARBA" id="ARBA00048679"/>
    </source>
</evidence>
<dbReference type="GO" id="GO:0005634">
    <property type="term" value="C:nucleus"/>
    <property type="evidence" value="ECO:0007669"/>
    <property type="project" value="TreeGrafter"/>
</dbReference>
<keyword evidence="6" id="KW-0067">ATP-binding</keyword>
<dbReference type="RefSeq" id="XP_045290817.1">
    <property type="nucleotide sequence ID" value="XM_045429031.1"/>
</dbReference>
<dbReference type="InterPro" id="IPR051334">
    <property type="entry name" value="SRPK"/>
</dbReference>
<dbReference type="GO" id="GO:0000245">
    <property type="term" value="P:spliceosomal complex assembly"/>
    <property type="evidence" value="ECO:0007669"/>
    <property type="project" value="TreeGrafter"/>
</dbReference>
<comment type="catalytic activity">
    <reaction evidence="8">
        <text>L-seryl-[protein] + ATP = O-phospho-L-seryl-[protein] + ADP + H(+)</text>
        <dbReference type="Rhea" id="RHEA:17989"/>
        <dbReference type="Rhea" id="RHEA-COMP:9863"/>
        <dbReference type="Rhea" id="RHEA-COMP:11604"/>
        <dbReference type="ChEBI" id="CHEBI:15378"/>
        <dbReference type="ChEBI" id="CHEBI:29999"/>
        <dbReference type="ChEBI" id="CHEBI:30616"/>
        <dbReference type="ChEBI" id="CHEBI:83421"/>
        <dbReference type="ChEBI" id="CHEBI:456216"/>
        <dbReference type="EC" id="2.7.11.1"/>
    </reaction>
</comment>
<evidence type="ECO:0000313" key="10">
    <source>
        <dbReference type="EMBL" id="EEH10337.1"/>
    </source>
</evidence>
<dbReference type="InParanoid" id="C0NDN9"/>
<dbReference type="HOGENOM" id="CLU_000288_81_1_1"/>
<dbReference type="VEuPathDB" id="FungiDB:I7I50_00530"/>
<organism evidence="10 11">
    <name type="scientific">Ajellomyces capsulatus (strain G186AR / H82 / ATCC MYA-2454 / RMSCC 2432)</name>
    <name type="common">Darling's disease fungus</name>
    <name type="synonym">Histoplasma capsulatum</name>
    <dbReference type="NCBI Taxonomy" id="447093"/>
    <lineage>
        <taxon>Eukaryota</taxon>
        <taxon>Fungi</taxon>
        <taxon>Dikarya</taxon>
        <taxon>Ascomycota</taxon>
        <taxon>Pezizomycotina</taxon>
        <taxon>Eurotiomycetes</taxon>
        <taxon>Eurotiomycetidae</taxon>
        <taxon>Onygenales</taxon>
        <taxon>Ajellomycetaceae</taxon>
        <taxon>Histoplasma</taxon>
    </lineage>
</organism>
<name>C0NDN9_AJECG</name>
<proteinExistence type="predicted"/>
<dbReference type="PROSITE" id="PS50011">
    <property type="entry name" value="PROTEIN_KINASE_DOM"/>
    <property type="match status" value="1"/>
</dbReference>
<reference evidence="10" key="1">
    <citation type="submission" date="2009-02" db="EMBL/GenBank/DDBJ databases">
        <title>The Genome Sequence of Ajellomyces capsulatus strain G186AR.</title>
        <authorList>
            <consortium name="The Broad Institute Genome Sequencing Platform"/>
            <person name="Champion M."/>
            <person name="Cuomo C."/>
            <person name="Ma L.-J."/>
            <person name="Henn M.R."/>
            <person name="Sil A."/>
            <person name="Goldman B."/>
            <person name="Young S.K."/>
            <person name="Kodira C.D."/>
            <person name="Zeng Q."/>
            <person name="Koehrsen M."/>
            <person name="Alvarado L."/>
            <person name="Berlin A."/>
            <person name="Borenstein D."/>
            <person name="Chen Z."/>
            <person name="Engels R."/>
            <person name="Freedman E."/>
            <person name="Gellesch M."/>
            <person name="Goldberg J."/>
            <person name="Griggs A."/>
            <person name="Gujja S."/>
            <person name="Heiman D."/>
            <person name="Hepburn T."/>
            <person name="Howarth C."/>
            <person name="Jen D."/>
            <person name="Larson L."/>
            <person name="Lewis B."/>
            <person name="Mehta T."/>
            <person name="Park D."/>
            <person name="Pearson M."/>
            <person name="Roberts A."/>
            <person name="Saif S."/>
            <person name="Shea T."/>
            <person name="Shenoy N."/>
            <person name="Sisk P."/>
            <person name="Stolte C."/>
            <person name="Sykes S."/>
            <person name="Walk T."/>
            <person name="White J."/>
            <person name="Yandava C."/>
            <person name="Klein B."/>
            <person name="McEwen J.G."/>
            <person name="Puccia R."/>
            <person name="Goldman G.H."/>
            <person name="Felipe M.S."/>
            <person name="Nino-Vega G."/>
            <person name="San-Blas G."/>
            <person name="Taylor J."/>
            <person name="Mendoza L."/>
            <person name="Galagan J."/>
            <person name="Nusbaum C."/>
            <person name="Birren B."/>
        </authorList>
    </citation>
    <scope>NUCLEOTIDE SEQUENCE</scope>
    <source>
        <strain evidence="10">G186AR</strain>
    </source>
</reference>
<dbReference type="STRING" id="447093.C0NDN9"/>
<keyword evidence="3" id="KW-0808">Transferase</keyword>
<evidence type="ECO:0000256" key="3">
    <source>
        <dbReference type="ARBA" id="ARBA00022679"/>
    </source>
</evidence>
<dbReference type="EMBL" id="GG663364">
    <property type="protein sequence ID" value="EEH10337.1"/>
    <property type="molecule type" value="Genomic_DNA"/>
</dbReference>
<dbReference type="SUPFAM" id="SSF56112">
    <property type="entry name" value="Protein kinase-like (PK-like)"/>
    <property type="match status" value="1"/>
</dbReference>
<dbReference type="InterPro" id="IPR011009">
    <property type="entry name" value="Kinase-like_dom_sf"/>
</dbReference>
<gene>
    <name evidence="10" type="ORF">HCBG_01982</name>
</gene>
<dbReference type="PANTHER" id="PTHR47634">
    <property type="entry name" value="PROTEIN KINASE DOMAIN-CONTAINING PROTEIN-RELATED"/>
    <property type="match status" value="1"/>
</dbReference>